<dbReference type="AlphaFoldDB" id="A0A087U1G8"/>
<proteinExistence type="predicted"/>
<keyword evidence="2" id="KW-1185">Reference proteome</keyword>
<sequence length="49" mass="5574">MLNTSTSQSVLTVHVRYFYNESAAQSDNSCMKIKVDNCLKISHKLVLKK</sequence>
<evidence type="ECO:0000313" key="1">
    <source>
        <dbReference type="EMBL" id="KFM71207.1"/>
    </source>
</evidence>
<evidence type="ECO:0000313" key="2">
    <source>
        <dbReference type="Proteomes" id="UP000054359"/>
    </source>
</evidence>
<dbReference type="Proteomes" id="UP000054359">
    <property type="component" value="Unassembled WGS sequence"/>
</dbReference>
<accession>A0A087U1G8</accession>
<organism evidence="1 2">
    <name type="scientific">Stegodyphus mimosarum</name>
    <name type="common">African social velvet spider</name>
    <dbReference type="NCBI Taxonomy" id="407821"/>
    <lineage>
        <taxon>Eukaryota</taxon>
        <taxon>Metazoa</taxon>
        <taxon>Ecdysozoa</taxon>
        <taxon>Arthropoda</taxon>
        <taxon>Chelicerata</taxon>
        <taxon>Arachnida</taxon>
        <taxon>Araneae</taxon>
        <taxon>Araneomorphae</taxon>
        <taxon>Entelegynae</taxon>
        <taxon>Eresoidea</taxon>
        <taxon>Eresidae</taxon>
        <taxon>Stegodyphus</taxon>
    </lineage>
</organism>
<reference evidence="1 2" key="1">
    <citation type="submission" date="2013-11" db="EMBL/GenBank/DDBJ databases">
        <title>Genome sequencing of Stegodyphus mimosarum.</title>
        <authorList>
            <person name="Bechsgaard J."/>
        </authorList>
    </citation>
    <scope>NUCLEOTIDE SEQUENCE [LARGE SCALE GENOMIC DNA]</scope>
</reference>
<gene>
    <name evidence="1" type="ORF">X975_08503</name>
</gene>
<protein>
    <submittedName>
        <fullName evidence="1">Uncharacterized protein</fullName>
    </submittedName>
</protein>
<feature type="non-terminal residue" evidence="1">
    <location>
        <position position="49"/>
    </location>
</feature>
<name>A0A087U1G8_STEMI</name>
<dbReference type="EMBL" id="KK117702">
    <property type="protein sequence ID" value="KFM71207.1"/>
    <property type="molecule type" value="Genomic_DNA"/>
</dbReference>